<comment type="caution">
    <text evidence="3">The sequence shown here is derived from an EMBL/GenBank/DDBJ whole genome shotgun (WGS) entry which is preliminary data.</text>
</comment>
<evidence type="ECO:0008006" key="5">
    <source>
        <dbReference type="Google" id="ProtNLM"/>
    </source>
</evidence>
<dbReference type="Proteomes" id="UP000186438">
    <property type="component" value="Unassembled WGS sequence"/>
</dbReference>
<keyword evidence="4" id="KW-1185">Reference proteome</keyword>
<protein>
    <recommendedName>
        <fullName evidence="5">Twin-arginine translocation pathway signal</fullName>
    </recommendedName>
</protein>
<accession>A0A1Q4I2Y9</accession>
<dbReference type="EMBL" id="MPNT01000001">
    <property type="protein sequence ID" value="OJZ76258.1"/>
    <property type="molecule type" value="Genomic_DNA"/>
</dbReference>
<dbReference type="PANTHER" id="PTHR37042">
    <property type="entry name" value="OUTER MEMBRANE PROTEIN RV1973"/>
    <property type="match status" value="1"/>
</dbReference>
<dbReference type="PANTHER" id="PTHR37042:SF4">
    <property type="entry name" value="OUTER MEMBRANE PROTEIN RV1973"/>
    <property type="match status" value="1"/>
</dbReference>
<proteinExistence type="predicted"/>
<evidence type="ECO:0000256" key="1">
    <source>
        <dbReference type="ARBA" id="ARBA00004370"/>
    </source>
</evidence>
<gene>
    <name evidence="3" type="ORF">BRW65_02220</name>
</gene>
<reference evidence="3 4" key="1">
    <citation type="submission" date="2016-11" db="EMBL/GenBank/DDBJ databases">
        <title>Genome sequences of unsequenced Mycobacteria.</title>
        <authorList>
            <person name="Greninger A.L."/>
            <person name="Fang F."/>
            <person name="Jerome K.R."/>
        </authorList>
    </citation>
    <scope>NUCLEOTIDE SEQUENCE [LARGE SCALE GENOMIC DNA]</scope>
    <source>
        <strain evidence="3 4">M11</strain>
    </source>
</reference>
<organism evidence="3 4">
    <name type="scientific">Mycobacterium paraffinicum</name>
    <dbReference type="NCBI Taxonomy" id="53378"/>
    <lineage>
        <taxon>Bacteria</taxon>
        <taxon>Bacillati</taxon>
        <taxon>Actinomycetota</taxon>
        <taxon>Actinomycetes</taxon>
        <taxon>Mycobacteriales</taxon>
        <taxon>Mycobacteriaceae</taxon>
        <taxon>Mycobacterium</taxon>
    </lineage>
</organism>
<dbReference type="STRING" id="53378.BRW65_02220"/>
<comment type="subcellular location">
    <subcellularLocation>
        <location evidence="1">Membrane</location>
    </subcellularLocation>
</comment>
<evidence type="ECO:0000313" key="4">
    <source>
        <dbReference type="Proteomes" id="UP000186438"/>
    </source>
</evidence>
<keyword evidence="2" id="KW-0472">Membrane</keyword>
<evidence type="ECO:0000256" key="2">
    <source>
        <dbReference type="ARBA" id="ARBA00023136"/>
    </source>
</evidence>
<dbReference type="GO" id="GO:0016020">
    <property type="term" value="C:membrane"/>
    <property type="evidence" value="ECO:0007669"/>
    <property type="project" value="UniProtKB-SubCell"/>
</dbReference>
<sequence length="172" mass="18272">MTAGRGRRLAWWLLVVALAIGTLVAASVGGWEALSKSRPPLPPVADQPAARQAAIQAASTGTVKLLSYSPDTLDQDFEAAKAMLTGDFLRYYDNFTSQTVKPKAQQKELKASATVPRAGVETLTADEAAVLVFVNQTTTSKDQPAPTTSSSAVRVGLAKVNGTWLINRFDPV</sequence>
<dbReference type="RefSeq" id="WP_073870735.1">
    <property type="nucleotide sequence ID" value="NZ_MPNT01000001.1"/>
</dbReference>
<dbReference type="AlphaFoldDB" id="A0A1Q4I2Y9"/>
<evidence type="ECO:0000313" key="3">
    <source>
        <dbReference type="EMBL" id="OJZ76258.1"/>
    </source>
</evidence>
<name>A0A1Q4I2Y9_9MYCO</name>
<dbReference type="OrthoDB" id="5192320at2"/>